<accession>A0ABX9P752</accession>
<dbReference type="EMBL" id="RAHG01000001">
    <property type="protein sequence ID" value="RJT16294.1"/>
    <property type="molecule type" value="Genomic_DNA"/>
</dbReference>
<organism evidence="1 2">
    <name type="scientific">Rahnella inusitata</name>
    <dbReference type="NCBI Taxonomy" id="58169"/>
    <lineage>
        <taxon>Bacteria</taxon>
        <taxon>Pseudomonadati</taxon>
        <taxon>Pseudomonadota</taxon>
        <taxon>Gammaproteobacteria</taxon>
        <taxon>Enterobacterales</taxon>
        <taxon>Yersiniaceae</taxon>
        <taxon>Rahnella</taxon>
    </lineage>
</organism>
<sequence length="91" mass="10001">MDQDLFEQAPLPLLTRFQVGDRVKLLTFPVGIHPASYQLDVAITAIHDGEFEGEIVRIATLGRQGHEQAHFALGGQVAFYARNIQGMAPEA</sequence>
<dbReference type="GeneID" id="88080616"/>
<dbReference type="Proteomes" id="UP000284119">
    <property type="component" value="Unassembled WGS sequence"/>
</dbReference>
<name>A0ABX9P752_9GAMM</name>
<evidence type="ECO:0000313" key="1">
    <source>
        <dbReference type="EMBL" id="RJT16294.1"/>
    </source>
</evidence>
<dbReference type="RefSeq" id="WP_112168086.1">
    <property type="nucleotide sequence ID" value="NZ_CBCPIW010000008.1"/>
</dbReference>
<evidence type="ECO:0000313" key="2">
    <source>
        <dbReference type="Proteomes" id="UP000284119"/>
    </source>
</evidence>
<reference evidence="1 2" key="1">
    <citation type="submission" date="2018-09" db="EMBL/GenBank/DDBJ databases">
        <authorList>
            <person name="Le Fleche-Mateos A."/>
        </authorList>
    </citation>
    <scope>NUCLEOTIDE SEQUENCE [LARGE SCALE GENOMIC DNA]</scope>
    <source>
        <strain evidence="1 2">DSM 30078</strain>
    </source>
</reference>
<keyword evidence="2" id="KW-1185">Reference proteome</keyword>
<gene>
    <name evidence="1" type="ORF">D5396_04085</name>
</gene>
<protein>
    <submittedName>
        <fullName evidence="1">Uncharacterized protein</fullName>
    </submittedName>
</protein>
<comment type="caution">
    <text evidence="1">The sequence shown here is derived from an EMBL/GenBank/DDBJ whole genome shotgun (WGS) entry which is preliminary data.</text>
</comment>
<proteinExistence type="predicted"/>